<dbReference type="Pfam" id="PF23559">
    <property type="entry name" value="WHD_DRP"/>
    <property type="match status" value="1"/>
</dbReference>
<evidence type="ECO:0000256" key="1">
    <source>
        <dbReference type="ARBA" id="ARBA00008894"/>
    </source>
</evidence>
<dbReference type="PANTHER" id="PTHR23155">
    <property type="entry name" value="DISEASE RESISTANCE PROTEIN RP"/>
    <property type="match status" value="1"/>
</dbReference>
<reference evidence="11" key="1">
    <citation type="submission" date="2020-07" db="EMBL/GenBank/DDBJ databases">
        <title>Genome sequence and genetic diversity analysis of an under-domesticated orphan crop, white fonio (Digitaria exilis).</title>
        <authorList>
            <person name="Bennetzen J.L."/>
            <person name="Chen S."/>
            <person name="Ma X."/>
            <person name="Wang X."/>
            <person name="Yssel A.E.J."/>
            <person name="Chaluvadi S.R."/>
            <person name="Johnson M."/>
            <person name="Gangashetty P."/>
            <person name="Hamidou F."/>
            <person name="Sanogo M.D."/>
            <person name="Zwaenepoel A."/>
            <person name="Wallace J."/>
            <person name="Van De Peer Y."/>
            <person name="Van Deynze A."/>
        </authorList>
    </citation>
    <scope>NUCLEOTIDE SEQUENCE</scope>
    <source>
        <tissue evidence="11">Leaves</tissue>
    </source>
</reference>
<feature type="region of interest" description="Disordered" evidence="7">
    <location>
        <begin position="523"/>
        <end position="546"/>
    </location>
</feature>
<feature type="compositionally biased region" description="Basic and acidic residues" evidence="7">
    <location>
        <begin position="523"/>
        <end position="543"/>
    </location>
</feature>
<evidence type="ECO:0000256" key="5">
    <source>
        <dbReference type="ARBA" id="ARBA00022821"/>
    </source>
</evidence>
<keyword evidence="4" id="KW-0547">Nucleotide-binding</keyword>
<feature type="region of interest" description="Disordered" evidence="7">
    <location>
        <begin position="1323"/>
        <end position="1345"/>
    </location>
</feature>
<gene>
    <name evidence="11" type="ORF">HU200_019595</name>
</gene>
<keyword evidence="12" id="KW-1185">Reference proteome</keyword>
<accession>A0A835KF20</accession>
<feature type="compositionally biased region" description="Acidic residues" evidence="7">
    <location>
        <begin position="291"/>
        <end position="323"/>
    </location>
</feature>
<dbReference type="Proteomes" id="UP000636709">
    <property type="component" value="Unassembled WGS sequence"/>
</dbReference>
<name>A0A835KF20_9POAL</name>
<proteinExistence type="inferred from homology"/>
<evidence type="ECO:0000256" key="2">
    <source>
        <dbReference type="ARBA" id="ARBA00022614"/>
    </source>
</evidence>
<comment type="caution">
    <text evidence="11">The sequence shown here is derived from an EMBL/GenBank/DDBJ whole genome shotgun (WGS) entry which is preliminary data.</text>
</comment>
<dbReference type="InterPro" id="IPR036388">
    <property type="entry name" value="WH-like_DNA-bd_sf"/>
</dbReference>
<dbReference type="EMBL" id="JACEFO010001646">
    <property type="protein sequence ID" value="KAF8727091.1"/>
    <property type="molecule type" value="Genomic_DNA"/>
</dbReference>
<evidence type="ECO:0000256" key="7">
    <source>
        <dbReference type="SAM" id="MobiDB-lite"/>
    </source>
</evidence>
<keyword evidence="3" id="KW-0677">Repeat</keyword>
<feature type="region of interest" description="Disordered" evidence="7">
    <location>
        <begin position="282"/>
        <end position="331"/>
    </location>
</feature>
<feature type="compositionally biased region" description="Basic and acidic residues" evidence="7">
    <location>
        <begin position="1333"/>
        <end position="1345"/>
    </location>
</feature>
<evidence type="ECO:0000259" key="10">
    <source>
        <dbReference type="Pfam" id="PF23598"/>
    </source>
</evidence>
<evidence type="ECO:0008006" key="13">
    <source>
        <dbReference type="Google" id="ProtNLM"/>
    </source>
</evidence>
<evidence type="ECO:0000256" key="6">
    <source>
        <dbReference type="ARBA" id="ARBA00023054"/>
    </source>
</evidence>
<dbReference type="Pfam" id="PF23598">
    <property type="entry name" value="LRR_14"/>
    <property type="match status" value="1"/>
</dbReference>
<dbReference type="Gene3D" id="1.10.10.10">
    <property type="entry name" value="Winged helix-like DNA-binding domain superfamily/Winged helix DNA-binding domain"/>
    <property type="match status" value="1"/>
</dbReference>
<comment type="similarity">
    <text evidence="1">Belongs to the disease resistance NB-LRR family.</text>
</comment>
<keyword evidence="5" id="KW-0611">Plant defense</keyword>
<organism evidence="11 12">
    <name type="scientific">Digitaria exilis</name>
    <dbReference type="NCBI Taxonomy" id="1010633"/>
    <lineage>
        <taxon>Eukaryota</taxon>
        <taxon>Viridiplantae</taxon>
        <taxon>Streptophyta</taxon>
        <taxon>Embryophyta</taxon>
        <taxon>Tracheophyta</taxon>
        <taxon>Spermatophyta</taxon>
        <taxon>Magnoliopsida</taxon>
        <taxon>Liliopsida</taxon>
        <taxon>Poales</taxon>
        <taxon>Poaceae</taxon>
        <taxon>PACMAD clade</taxon>
        <taxon>Panicoideae</taxon>
        <taxon>Panicodae</taxon>
        <taxon>Paniceae</taxon>
        <taxon>Anthephorinae</taxon>
        <taxon>Digitaria</taxon>
    </lineage>
</organism>
<evidence type="ECO:0000259" key="9">
    <source>
        <dbReference type="Pfam" id="PF23559"/>
    </source>
</evidence>
<dbReference type="Gene3D" id="1.20.5.4130">
    <property type="match status" value="1"/>
</dbReference>
<dbReference type="OrthoDB" id="687885at2759"/>
<dbReference type="Pfam" id="PF18052">
    <property type="entry name" value="Rx_N"/>
    <property type="match status" value="1"/>
</dbReference>
<feature type="domain" description="Disease resistance R13L4/SHOC-2-like LRR" evidence="10">
    <location>
        <begin position="859"/>
        <end position="1184"/>
    </location>
</feature>
<keyword evidence="6" id="KW-0175">Coiled coil</keyword>
<feature type="domain" description="Disease resistance N-terminal" evidence="8">
    <location>
        <begin position="8"/>
        <end position="87"/>
    </location>
</feature>
<dbReference type="InterPro" id="IPR044974">
    <property type="entry name" value="Disease_R_plants"/>
</dbReference>
<dbReference type="InterPro" id="IPR041118">
    <property type="entry name" value="Rx_N"/>
</dbReference>
<dbReference type="InterPro" id="IPR032675">
    <property type="entry name" value="LRR_dom_sf"/>
</dbReference>
<feature type="compositionally biased region" description="Acidic residues" evidence="7">
    <location>
        <begin position="452"/>
        <end position="461"/>
    </location>
</feature>
<evidence type="ECO:0000313" key="11">
    <source>
        <dbReference type="EMBL" id="KAF8727091.1"/>
    </source>
</evidence>
<feature type="region of interest" description="Disordered" evidence="7">
    <location>
        <begin position="445"/>
        <end position="465"/>
    </location>
</feature>
<dbReference type="GO" id="GO:0000166">
    <property type="term" value="F:nucleotide binding"/>
    <property type="evidence" value="ECO:0007669"/>
    <property type="project" value="UniProtKB-KW"/>
</dbReference>
<feature type="domain" description="Disease resistance protein winged helix" evidence="9">
    <location>
        <begin position="742"/>
        <end position="813"/>
    </location>
</feature>
<dbReference type="PANTHER" id="PTHR23155:SF1062">
    <property type="entry name" value="OS11G0579400 PROTEIN"/>
    <property type="match status" value="1"/>
</dbReference>
<keyword evidence="2" id="KW-0433">Leucine-rich repeat</keyword>
<protein>
    <recommendedName>
        <fullName evidence="13">Rx N-terminal domain-containing protein</fullName>
    </recommendedName>
</protein>
<dbReference type="Gene3D" id="3.80.10.10">
    <property type="entry name" value="Ribonuclease Inhibitor"/>
    <property type="match status" value="1"/>
</dbReference>
<dbReference type="CDD" id="cd14798">
    <property type="entry name" value="RX-CC_like"/>
    <property type="match status" value="1"/>
</dbReference>
<dbReference type="GO" id="GO:0098542">
    <property type="term" value="P:defense response to other organism"/>
    <property type="evidence" value="ECO:0007669"/>
    <property type="project" value="TreeGrafter"/>
</dbReference>
<evidence type="ECO:0000313" key="12">
    <source>
        <dbReference type="Proteomes" id="UP000636709"/>
    </source>
</evidence>
<evidence type="ECO:0000256" key="3">
    <source>
        <dbReference type="ARBA" id="ARBA00022737"/>
    </source>
</evidence>
<dbReference type="InterPro" id="IPR058922">
    <property type="entry name" value="WHD_DRP"/>
</dbReference>
<dbReference type="SUPFAM" id="SSF52058">
    <property type="entry name" value="L domain-like"/>
    <property type="match status" value="2"/>
</dbReference>
<evidence type="ECO:0000256" key="4">
    <source>
        <dbReference type="ARBA" id="ARBA00022741"/>
    </source>
</evidence>
<sequence length="1345" mass="153488">MADLAAGAVSSLLSVIRSEADLLRGVRVDMRFIREEMESMHGFLAHLSRTAPPAGDHNEQVKAWMNQVRLLAQDCNYSIEIYLYRGDPAIHRTRSGLRRYLGWVSWFLRKLLAQHRVAVQLRELKDRARDIGDRRVRYGVEVPAMSAEEKAAAAAEVGVYATGDDEDELVEADATHHSSPRGVLELHTMEDYVKEKLLEWTDEFPPNASETMSIAIVAPDAGQEVLALAHETLVFSPAFNYQQVGYDRSILVNIPAVHPGFLPLGPKDILYYILHELKHAESHSRSHIDRGEEEEKEEEEEEEEKEEEEEDDDDEEEEEEEEKNNDSFQDYLTKSHIYHEKKRELREIKESIKKMKFYEKLDKIKSDIQVRQQKSWGEQQLLLSLDLGQNKDVDELDLDVLLLLLLQTPPATVCQQDQVKSKHMHILPKWDDNFIMKTARKLKKHLKGGGGGEEEEEEEEQQSPILNVDQYAHILREVFSDISSSKALKKAQKQDRLKATQAIKTRTTTLDEERIKQMIHATKQEELKGRQERKEPDNNEAKGDLGVPDQITRKIEQIKKGLKEELKIKWIVDKIICHLKGHCPLIVLLIDEAMDQTTWEEIRRVVKLLKCSADIMVFTTTESIQQAKRYCYPPQEPIDYSLVGLYNDMVLKLTSQQKNEGNYDSQVFRNILEECVPHEFCMRIFTHALYANPKRSNEELITLHSTLQASPKSFTILAKKMFMYSYNDLPEEYKSCLLYLAIFPKGQKIKRSTLIGRWVAEKIIFKEDWPSSVSHADRCFDALVHRWLVCPADICPTGKVKSCVVGDLIHKFITPIARKKYFDEKHLSHQLAGHFSIFNDLQLHRYDGIDNFFHRLSGSSRVSVLKVLDLEGCKSFGGSNRRYLKVICSKMLLLKYLSLRGTNITQLPNEINYLRELEVLDIRQTKVPMNATAKVLLLKLKRLLGGHRDPSSSKFNSIEIPRKIWKMVFVEVLSNVKPQNDDDLKEIGKLWQLRKLGVVIDDKNTHLKYLLQTISDLHECLRSLSIATLPEAAPHESTPSSAELPSHISSRLRHYPKILESLSISGTTLKGHLLPVITKGGNDRLAKITLSSTPLNQDDLNILARLPMLQCLRLRNIACTEGMLTFKEDEFKCLKYLLVEGSDLTNINFEDGAAYKLEKIALSFTSAGSVSGVENLPIFQELELRNSFCGRLLSDSFDGAKQIAKLTLSGTLLEPAAIQILAKKPNIRCLVLLGKSFYGSQNHIIFKKDEFVRLDLLVVGCSSITAIVFTSGSAPRLEKIIWSSHTSVSGINKLPRLKELEFKGDFIYIPDEMKEAIKNHKNKPSLKCSGAETQDHAKGFEEEDD</sequence>
<dbReference type="InterPro" id="IPR038005">
    <property type="entry name" value="RX-like_CC"/>
</dbReference>
<dbReference type="InterPro" id="IPR055414">
    <property type="entry name" value="LRR_R13L4/SHOC2-like"/>
</dbReference>
<evidence type="ECO:0000259" key="8">
    <source>
        <dbReference type="Pfam" id="PF18052"/>
    </source>
</evidence>